<dbReference type="NCBIfam" id="TIGR00778">
    <property type="entry name" value="ahpD_dom"/>
    <property type="match status" value="2"/>
</dbReference>
<sequence>MSTNLFSKENMQNLSQLKDLAPEPFKAFHEFNAAVFKDGALSKKEKEIIAVAVTHVTLCPYCIDAHTKEAKKAGASLEELAEAVFVAAAVEAGGTVTHSTHVHNAKDKDASDVLYARSNLRQLGQLGKLAPDGFKGYQAFSAAATKAGKLSAKFKEIIAVAVANAIQCPYCIDVHTKNAERHGATGEELAEAIMVTAAVRAGASYAHMANMIQSYQGLR</sequence>
<accession>A0A150LKX4</accession>
<comment type="caution">
    <text evidence="2">The sequence shown here is derived from an EMBL/GenBank/DDBJ whole genome shotgun (WGS) entry which is preliminary data.</text>
</comment>
<evidence type="ECO:0000313" key="2">
    <source>
        <dbReference type="EMBL" id="KYD12987.1"/>
    </source>
</evidence>
<dbReference type="InterPro" id="IPR004675">
    <property type="entry name" value="AhpD_core"/>
</dbReference>
<dbReference type="PANTHER" id="PTHR33930">
    <property type="entry name" value="ALKYL HYDROPEROXIDE REDUCTASE AHPD"/>
    <property type="match status" value="1"/>
</dbReference>
<dbReference type="Pfam" id="PF02627">
    <property type="entry name" value="CMD"/>
    <property type="match status" value="2"/>
</dbReference>
<dbReference type="AlphaFoldDB" id="A0A150LKX4"/>
<evidence type="ECO:0000259" key="1">
    <source>
        <dbReference type="Pfam" id="PF02627"/>
    </source>
</evidence>
<dbReference type="PATRIC" id="fig|301148.3.peg.734"/>
<gene>
    <name evidence="2" type="ORF">B4135_0673</name>
</gene>
<dbReference type="OrthoDB" id="9806086at2"/>
<dbReference type="Gene3D" id="1.20.1290.10">
    <property type="entry name" value="AhpD-like"/>
    <property type="match status" value="2"/>
</dbReference>
<organism evidence="2 3">
    <name type="scientific">Caldibacillus debilis</name>
    <dbReference type="NCBI Taxonomy" id="301148"/>
    <lineage>
        <taxon>Bacteria</taxon>
        <taxon>Bacillati</taxon>
        <taxon>Bacillota</taxon>
        <taxon>Bacilli</taxon>
        <taxon>Bacillales</taxon>
        <taxon>Bacillaceae</taxon>
        <taxon>Caldibacillus</taxon>
    </lineage>
</organism>
<dbReference type="InterPro" id="IPR003779">
    <property type="entry name" value="CMD-like"/>
</dbReference>
<dbReference type="InterPro" id="IPR029032">
    <property type="entry name" value="AhpD-like"/>
</dbReference>
<dbReference type="STRING" id="301148.B4135_0673"/>
<dbReference type="GO" id="GO:0051920">
    <property type="term" value="F:peroxiredoxin activity"/>
    <property type="evidence" value="ECO:0007669"/>
    <property type="project" value="InterPro"/>
</dbReference>
<feature type="domain" description="Carboxymuconolactone decarboxylase-like" evidence="1">
    <location>
        <begin position="22"/>
        <end position="100"/>
    </location>
</feature>
<reference evidence="2 3" key="1">
    <citation type="submission" date="2016-01" db="EMBL/GenBank/DDBJ databases">
        <title>Draft Genome Sequences of Seven Thermophilic Sporeformers Isolated from Foods.</title>
        <authorList>
            <person name="Berendsen E.M."/>
            <person name="Wells-Bennik M.H."/>
            <person name="Krawcyk A.O."/>
            <person name="De Jong A."/>
            <person name="Holsappel S."/>
            <person name="Eijlander R.T."/>
            <person name="Kuipers O.P."/>
        </authorList>
    </citation>
    <scope>NUCLEOTIDE SEQUENCE [LARGE SCALE GENOMIC DNA]</scope>
    <source>
        <strain evidence="2 3">B4135</strain>
    </source>
</reference>
<dbReference type="PANTHER" id="PTHR33930:SF8">
    <property type="entry name" value="4-CARBOXYMUCONOLACTONE DECARBOXYLASE"/>
    <property type="match status" value="1"/>
</dbReference>
<evidence type="ECO:0000313" key="3">
    <source>
        <dbReference type="Proteomes" id="UP000075683"/>
    </source>
</evidence>
<proteinExistence type="predicted"/>
<name>A0A150LKX4_9BACI</name>
<feature type="domain" description="Carboxymuconolactone decarboxylase-like" evidence="1">
    <location>
        <begin position="131"/>
        <end position="209"/>
    </location>
</feature>
<protein>
    <recommendedName>
        <fullName evidence="1">Carboxymuconolactone decarboxylase-like domain-containing protein</fullName>
    </recommendedName>
</protein>
<dbReference type="Proteomes" id="UP000075683">
    <property type="component" value="Unassembled WGS sequence"/>
</dbReference>
<dbReference type="EMBL" id="LQYT01000088">
    <property type="protein sequence ID" value="KYD12987.1"/>
    <property type="molecule type" value="Genomic_DNA"/>
</dbReference>
<dbReference type="SUPFAM" id="SSF69118">
    <property type="entry name" value="AhpD-like"/>
    <property type="match status" value="2"/>
</dbReference>